<proteinExistence type="predicted"/>
<dbReference type="GeneID" id="77729597"/>
<dbReference type="InterPro" id="IPR014710">
    <property type="entry name" value="RmlC-like_jellyroll"/>
</dbReference>
<evidence type="ECO:0000259" key="1">
    <source>
        <dbReference type="Pfam" id="PF05899"/>
    </source>
</evidence>
<dbReference type="Pfam" id="PF05899">
    <property type="entry name" value="Cupin_3"/>
    <property type="match status" value="1"/>
</dbReference>
<gene>
    <name evidence="2" type="ORF">MKK02DRAFT_39007</name>
</gene>
<keyword evidence="3" id="KW-1185">Reference proteome</keyword>
<dbReference type="InterPro" id="IPR011051">
    <property type="entry name" value="RmlC_Cupin_sf"/>
</dbReference>
<dbReference type="RefSeq" id="XP_052944107.1">
    <property type="nucleotide sequence ID" value="XM_053090392.1"/>
</dbReference>
<evidence type="ECO:0000313" key="3">
    <source>
        <dbReference type="Proteomes" id="UP001164286"/>
    </source>
</evidence>
<evidence type="ECO:0000313" key="2">
    <source>
        <dbReference type="EMBL" id="KAI9634330.1"/>
    </source>
</evidence>
<accession>A0AA38H5B6</accession>
<dbReference type="SUPFAM" id="SSF51182">
    <property type="entry name" value="RmlC-like cupins"/>
    <property type="match status" value="1"/>
</dbReference>
<dbReference type="AlphaFoldDB" id="A0AA38H5B6"/>
<sequence length="124" mass="13461">MPPATSPQIRHFKSTDKMALNALGTGTWVTELGTTGVKSEYTGGMFEKDATSDPVNNKNGATQSEWKYIISGEWHIRTDTGKDIIARVGDVVFVPKGAIFSSSPSPFRAFFVASRSSKPHLAKL</sequence>
<reference evidence="2" key="1">
    <citation type="journal article" date="2022" name="G3 (Bethesda)">
        <title>High quality genome of the basidiomycete yeast Dioszegia hungarica PDD-24b-2 isolated from cloud water.</title>
        <authorList>
            <person name="Jarrige D."/>
            <person name="Haridas S."/>
            <person name="Bleykasten-Grosshans C."/>
            <person name="Joly M."/>
            <person name="Nadalig T."/>
            <person name="Sancelme M."/>
            <person name="Vuilleumier S."/>
            <person name="Grigoriev I.V."/>
            <person name="Amato P."/>
            <person name="Bringel F."/>
        </authorList>
    </citation>
    <scope>NUCLEOTIDE SEQUENCE</scope>
    <source>
        <strain evidence="2">PDD-24b-2</strain>
    </source>
</reference>
<dbReference type="Gene3D" id="2.60.120.10">
    <property type="entry name" value="Jelly Rolls"/>
    <property type="match status" value="1"/>
</dbReference>
<feature type="domain" description="(S)-ureidoglycine aminohydrolase cupin" evidence="1">
    <location>
        <begin position="62"/>
        <end position="98"/>
    </location>
</feature>
<dbReference type="Proteomes" id="UP001164286">
    <property type="component" value="Unassembled WGS sequence"/>
</dbReference>
<name>A0AA38H5B6_9TREE</name>
<comment type="caution">
    <text evidence="2">The sequence shown here is derived from an EMBL/GenBank/DDBJ whole genome shotgun (WGS) entry which is preliminary data.</text>
</comment>
<dbReference type="EMBL" id="JAKWFO010000008">
    <property type="protein sequence ID" value="KAI9634330.1"/>
    <property type="molecule type" value="Genomic_DNA"/>
</dbReference>
<organism evidence="2 3">
    <name type="scientific">Dioszegia hungarica</name>
    <dbReference type="NCBI Taxonomy" id="4972"/>
    <lineage>
        <taxon>Eukaryota</taxon>
        <taxon>Fungi</taxon>
        <taxon>Dikarya</taxon>
        <taxon>Basidiomycota</taxon>
        <taxon>Agaricomycotina</taxon>
        <taxon>Tremellomycetes</taxon>
        <taxon>Tremellales</taxon>
        <taxon>Bulleribasidiaceae</taxon>
        <taxon>Dioszegia</taxon>
    </lineage>
</organism>
<protein>
    <recommendedName>
        <fullName evidence="1">(S)-ureidoglycine aminohydrolase cupin domain-containing protein</fullName>
    </recommendedName>
</protein>
<dbReference type="InterPro" id="IPR008579">
    <property type="entry name" value="UGlyAH_Cupin_dom"/>
</dbReference>